<organism evidence="1 2">
    <name type="scientific">Linum trigynum</name>
    <dbReference type="NCBI Taxonomy" id="586398"/>
    <lineage>
        <taxon>Eukaryota</taxon>
        <taxon>Viridiplantae</taxon>
        <taxon>Streptophyta</taxon>
        <taxon>Embryophyta</taxon>
        <taxon>Tracheophyta</taxon>
        <taxon>Spermatophyta</taxon>
        <taxon>Magnoliopsida</taxon>
        <taxon>eudicotyledons</taxon>
        <taxon>Gunneridae</taxon>
        <taxon>Pentapetalae</taxon>
        <taxon>rosids</taxon>
        <taxon>fabids</taxon>
        <taxon>Malpighiales</taxon>
        <taxon>Linaceae</taxon>
        <taxon>Linum</taxon>
    </lineage>
</organism>
<evidence type="ECO:0000313" key="1">
    <source>
        <dbReference type="EMBL" id="CAL1362565.1"/>
    </source>
</evidence>
<accession>A0AAV2D1C6</accession>
<dbReference type="AlphaFoldDB" id="A0AAV2D1C6"/>
<proteinExistence type="predicted"/>
<protein>
    <submittedName>
        <fullName evidence="1">Uncharacterized protein</fullName>
    </submittedName>
</protein>
<name>A0AAV2D1C6_9ROSI</name>
<gene>
    <name evidence="1" type="ORF">LTRI10_LOCUS9514</name>
</gene>
<dbReference type="EMBL" id="OZ034814">
    <property type="protein sequence ID" value="CAL1362565.1"/>
    <property type="molecule type" value="Genomic_DNA"/>
</dbReference>
<reference evidence="1 2" key="1">
    <citation type="submission" date="2024-04" db="EMBL/GenBank/DDBJ databases">
        <authorList>
            <person name="Fracassetti M."/>
        </authorList>
    </citation>
    <scope>NUCLEOTIDE SEQUENCE [LARGE SCALE GENOMIC DNA]</scope>
</reference>
<evidence type="ECO:0000313" key="2">
    <source>
        <dbReference type="Proteomes" id="UP001497516"/>
    </source>
</evidence>
<sequence>MMMMNQEADSDVSEMTAEPAFQHYASMAAKSRNWSRRNALVTLKMVQDPYDFLARAKQVVVVAKEVQALNMSRNTLVAQLFLCE</sequence>
<dbReference type="Proteomes" id="UP001497516">
    <property type="component" value="Chromosome 10"/>
</dbReference>
<keyword evidence="2" id="KW-1185">Reference proteome</keyword>